<dbReference type="PRINTS" id="PR00114">
    <property type="entry name" value="STPHPHTASE"/>
</dbReference>
<dbReference type="PROSITE" id="PS00125">
    <property type="entry name" value="SER_THR_PHOSPHATASE"/>
    <property type="match status" value="1"/>
</dbReference>
<dbReference type="Proteomes" id="UP000315295">
    <property type="component" value="Unassembled WGS sequence"/>
</dbReference>
<proteinExistence type="inferred from homology"/>
<evidence type="ECO:0000256" key="5">
    <source>
        <dbReference type="SAM" id="MobiDB-lite"/>
    </source>
</evidence>
<evidence type="ECO:0000256" key="3">
    <source>
        <dbReference type="ARBA" id="ARBA00023211"/>
    </source>
</evidence>
<dbReference type="InterPro" id="IPR004843">
    <property type="entry name" value="Calcineurin-like_PHP"/>
</dbReference>
<keyword evidence="3" id="KW-0464">Manganese</keyword>
<sequence length="394" mass="44314">MNPNVTLPFMDFRMNCWQSMKTTGRMFTENVLAAFKCLHLTSNIGKHVYTAHGGLFCSTAAYLKKSKGKKKRKMSFDPKLSSALSLGMFDELNKAQRMVLDPPSEGSNLIPGDVLWSDPSMDPGLSLNQLRGAGFLWGPDCTEEFLKKFQLKKIVCLSSMAILLAWKVFLPKSVYILRGNHESKYCNFIYGFEKELLAKYGDKGEDVYQKCFGCFKCLPLTSIIGKYVYTAHGGLFRSTTAYLKKSKGKKKRKLSFNPELSITLSLGTFEELNKAQRMVLDPPFEGSNLIPGDVLWSDPSMDPGLSLNQLRGAGLLWGPDCTEEFLKKFQRKATEDRYRNKGAYIVLEPPTFNNPVVRSFEAITPRPQATPFYDFEDLSDSDQESDSGAMETTP</sequence>
<feature type="region of interest" description="Disordered" evidence="5">
    <location>
        <begin position="368"/>
        <end position="394"/>
    </location>
</feature>
<feature type="compositionally biased region" description="Acidic residues" evidence="5">
    <location>
        <begin position="374"/>
        <end position="385"/>
    </location>
</feature>
<evidence type="ECO:0000256" key="1">
    <source>
        <dbReference type="ARBA" id="ARBA00001936"/>
    </source>
</evidence>
<evidence type="ECO:0000259" key="6">
    <source>
        <dbReference type="PROSITE" id="PS00125"/>
    </source>
</evidence>
<organism evidence="7 8">
    <name type="scientific">Malus baccata</name>
    <name type="common">Siberian crab apple</name>
    <name type="synonym">Pyrus baccata</name>
    <dbReference type="NCBI Taxonomy" id="106549"/>
    <lineage>
        <taxon>Eukaryota</taxon>
        <taxon>Viridiplantae</taxon>
        <taxon>Streptophyta</taxon>
        <taxon>Embryophyta</taxon>
        <taxon>Tracheophyta</taxon>
        <taxon>Spermatophyta</taxon>
        <taxon>Magnoliopsida</taxon>
        <taxon>eudicotyledons</taxon>
        <taxon>Gunneridae</taxon>
        <taxon>Pentapetalae</taxon>
        <taxon>rosids</taxon>
        <taxon>fabids</taxon>
        <taxon>Rosales</taxon>
        <taxon>Rosaceae</taxon>
        <taxon>Amygdaloideae</taxon>
        <taxon>Maleae</taxon>
        <taxon>Malus</taxon>
    </lineage>
</organism>
<dbReference type="EC" id="3.1.3.16" evidence="4"/>
<keyword evidence="2" id="KW-0479">Metal-binding</keyword>
<dbReference type="PANTHER" id="PTHR45668:SF9">
    <property type="entry name" value="SERINE_THREONINE-PROTEIN PHOSPHATASE 7"/>
    <property type="match status" value="1"/>
</dbReference>
<dbReference type="InterPro" id="IPR006186">
    <property type="entry name" value="Ser/Thr-sp_prot-phosphatase"/>
</dbReference>
<evidence type="ECO:0000256" key="2">
    <source>
        <dbReference type="ARBA" id="ARBA00022723"/>
    </source>
</evidence>
<comment type="catalytic activity">
    <reaction evidence="4">
        <text>O-phospho-L-threonyl-[protein] + H2O = L-threonyl-[protein] + phosphate</text>
        <dbReference type="Rhea" id="RHEA:47004"/>
        <dbReference type="Rhea" id="RHEA-COMP:11060"/>
        <dbReference type="Rhea" id="RHEA-COMP:11605"/>
        <dbReference type="ChEBI" id="CHEBI:15377"/>
        <dbReference type="ChEBI" id="CHEBI:30013"/>
        <dbReference type="ChEBI" id="CHEBI:43474"/>
        <dbReference type="ChEBI" id="CHEBI:61977"/>
        <dbReference type="EC" id="3.1.3.16"/>
    </reaction>
</comment>
<evidence type="ECO:0000313" key="7">
    <source>
        <dbReference type="EMBL" id="TQE01577.1"/>
    </source>
</evidence>
<name>A0A540MS05_MALBA</name>
<comment type="cofactor">
    <cofactor evidence="1">
        <name>Mn(2+)</name>
        <dbReference type="ChEBI" id="CHEBI:29035"/>
    </cofactor>
</comment>
<evidence type="ECO:0000256" key="4">
    <source>
        <dbReference type="RuleBase" id="RU004273"/>
    </source>
</evidence>
<gene>
    <name evidence="7" type="ORF">C1H46_012807</name>
</gene>
<keyword evidence="8" id="KW-1185">Reference proteome</keyword>
<dbReference type="PANTHER" id="PTHR45668">
    <property type="entry name" value="SERINE/THREONINE-PROTEIN PHOSPHATASE 5-RELATED"/>
    <property type="match status" value="1"/>
</dbReference>
<dbReference type="SUPFAM" id="SSF56300">
    <property type="entry name" value="Metallo-dependent phosphatases"/>
    <property type="match status" value="2"/>
</dbReference>
<dbReference type="GO" id="GO:0004722">
    <property type="term" value="F:protein serine/threonine phosphatase activity"/>
    <property type="evidence" value="ECO:0007669"/>
    <property type="project" value="UniProtKB-EC"/>
</dbReference>
<dbReference type="EMBL" id="VIEB01000192">
    <property type="protein sequence ID" value="TQE01577.1"/>
    <property type="molecule type" value="Genomic_DNA"/>
</dbReference>
<dbReference type="InterPro" id="IPR051134">
    <property type="entry name" value="PPP_phosphatase"/>
</dbReference>
<dbReference type="GO" id="GO:0046872">
    <property type="term" value="F:metal ion binding"/>
    <property type="evidence" value="ECO:0007669"/>
    <property type="project" value="UniProtKB-KW"/>
</dbReference>
<dbReference type="Gene3D" id="3.60.21.10">
    <property type="match status" value="2"/>
</dbReference>
<accession>A0A540MS05</accession>
<feature type="domain" description="Serine/threonine specific protein phosphatases" evidence="6">
    <location>
        <begin position="177"/>
        <end position="182"/>
    </location>
</feature>
<dbReference type="SMART" id="SM00156">
    <property type="entry name" value="PP2Ac"/>
    <property type="match status" value="1"/>
</dbReference>
<keyword evidence="4" id="KW-0378">Hydrolase</keyword>
<dbReference type="InterPro" id="IPR029052">
    <property type="entry name" value="Metallo-depent_PP-like"/>
</dbReference>
<comment type="similarity">
    <text evidence="4">Belongs to the PPP phosphatase family.</text>
</comment>
<reference evidence="7 8" key="1">
    <citation type="journal article" date="2019" name="G3 (Bethesda)">
        <title>Sequencing of a Wild Apple (Malus baccata) Genome Unravels the Differences Between Cultivated and Wild Apple Species Regarding Disease Resistance and Cold Tolerance.</title>
        <authorList>
            <person name="Chen X."/>
        </authorList>
    </citation>
    <scope>NUCLEOTIDE SEQUENCE [LARGE SCALE GENOMIC DNA]</scope>
    <source>
        <strain evidence="8">cv. Shandingzi</strain>
        <tissue evidence="7">Leaves</tissue>
    </source>
</reference>
<dbReference type="STRING" id="106549.A0A540MS05"/>
<comment type="caution">
    <text evidence="7">The sequence shown here is derived from an EMBL/GenBank/DDBJ whole genome shotgun (WGS) entry which is preliminary data.</text>
</comment>
<dbReference type="AlphaFoldDB" id="A0A540MS05"/>
<evidence type="ECO:0000313" key="8">
    <source>
        <dbReference type="Proteomes" id="UP000315295"/>
    </source>
</evidence>
<protein>
    <recommendedName>
        <fullName evidence="4">Serine/threonine-protein phosphatase</fullName>
        <ecNumber evidence="4">3.1.3.16</ecNumber>
    </recommendedName>
</protein>
<dbReference type="Pfam" id="PF00149">
    <property type="entry name" value="Metallophos"/>
    <property type="match status" value="1"/>
</dbReference>